<keyword evidence="4" id="KW-1185">Reference proteome</keyword>
<organism evidence="3 4">
    <name type="scientific">Alsobacter ponti</name>
    <dbReference type="NCBI Taxonomy" id="2962936"/>
    <lineage>
        <taxon>Bacteria</taxon>
        <taxon>Pseudomonadati</taxon>
        <taxon>Pseudomonadota</taxon>
        <taxon>Alphaproteobacteria</taxon>
        <taxon>Hyphomicrobiales</taxon>
        <taxon>Alsobacteraceae</taxon>
        <taxon>Alsobacter</taxon>
    </lineage>
</organism>
<evidence type="ECO:0000313" key="3">
    <source>
        <dbReference type="EMBL" id="MCP8940453.1"/>
    </source>
</evidence>
<comment type="caution">
    <text evidence="3">The sequence shown here is derived from an EMBL/GenBank/DDBJ whole genome shotgun (WGS) entry which is preliminary data.</text>
</comment>
<evidence type="ECO:0000313" key="4">
    <source>
        <dbReference type="Proteomes" id="UP001205890"/>
    </source>
</evidence>
<dbReference type="EMBL" id="JANCLU010000021">
    <property type="protein sequence ID" value="MCP8940453.1"/>
    <property type="molecule type" value="Genomic_DNA"/>
</dbReference>
<reference evidence="3 4" key="1">
    <citation type="submission" date="2022-07" db="EMBL/GenBank/DDBJ databases">
        <authorList>
            <person name="Li W.-J."/>
            <person name="Deng Q.-Q."/>
        </authorList>
    </citation>
    <scope>NUCLEOTIDE SEQUENCE [LARGE SCALE GENOMIC DNA]</scope>
    <source>
        <strain evidence="3 4">SYSU M60028</strain>
    </source>
</reference>
<dbReference type="Gene3D" id="3.90.550.10">
    <property type="entry name" value="Spore Coat Polysaccharide Biosynthesis Protein SpsA, Chain A"/>
    <property type="match status" value="1"/>
</dbReference>
<proteinExistence type="predicted"/>
<dbReference type="Proteomes" id="UP001205890">
    <property type="component" value="Unassembled WGS sequence"/>
</dbReference>
<dbReference type="PANTHER" id="PTHR43777:SF1">
    <property type="entry name" value="MOLYBDENUM COFACTOR CYTIDYLYLTRANSFERASE"/>
    <property type="match status" value="1"/>
</dbReference>
<dbReference type="CDD" id="cd04182">
    <property type="entry name" value="GT_2_like_f"/>
    <property type="match status" value="1"/>
</dbReference>
<sequence>MSVAAIVLAAGRSSRMGGTNKLLETFEGKPLVRHAVEAALAAGLAPVVVVTGNQDAQIRSALHGLDVTFAHNPDFAEGLSTSLRKGVAALGGEAEAAVVLLGDMPLVEASLVRRLVAAFESHSDAPAVVPTLAGEWGNPVLLARSLFGDVAALSGDAGARKLLATRRDSVVEVPVADESVTFDVDTPELLAQLRSGGVRRAQD</sequence>
<evidence type="ECO:0000256" key="1">
    <source>
        <dbReference type="ARBA" id="ARBA00022842"/>
    </source>
</evidence>
<gene>
    <name evidence="3" type="ORF">NK718_18155</name>
</gene>
<name>A0ABT1LH65_9HYPH</name>
<accession>A0ABT1LH65</accession>
<feature type="domain" description="MobA-like NTP transferase" evidence="2">
    <location>
        <begin position="5"/>
        <end position="166"/>
    </location>
</feature>
<keyword evidence="1" id="KW-0460">Magnesium</keyword>
<dbReference type="RefSeq" id="WP_254745202.1">
    <property type="nucleotide sequence ID" value="NZ_JANCLU010000021.1"/>
</dbReference>
<evidence type="ECO:0000259" key="2">
    <source>
        <dbReference type="Pfam" id="PF12804"/>
    </source>
</evidence>
<dbReference type="InterPro" id="IPR029044">
    <property type="entry name" value="Nucleotide-diphossugar_trans"/>
</dbReference>
<dbReference type="InterPro" id="IPR025877">
    <property type="entry name" value="MobA-like_NTP_Trfase"/>
</dbReference>
<dbReference type="Pfam" id="PF12804">
    <property type="entry name" value="NTP_transf_3"/>
    <property type="match status" value="1"/>
</dbReference>
<dbReference type="PANTHER" id="PTHR43777">
    <property type="entry name" value="MOLYBDENUM COFACTOR CYTIDYLYLTRANSFERASE"/>
    <property type="match status" value="1"/>
</dbReference>
<dbReference type="SUPFAM" id="SSF53448">
    <property type="entry name" value="Nucleotide-diphospho-sugar transferases"/>
    <property type="match status" value="1"/>
</dbReference>
<protein>
    <submittedName>
        <fullName evidence="3">Nucleotidyltransferase family protein</fullName>
    </submittedName>
</protein>